<sequence length="89" mass="9394">MQASTSKGGKGKGVMPDKPTLHDFMNVSLDNGKQICALSFGQINHAATHYCGLTAQQVTLTKLMADDGINNQLAKANASTTGDENNEIN</sequence>
<keyword evidence="2" id="KW-1185">Reference proteome</keyword>
<evidence type="ECO:0000313" key="2">
    <source>
        <dbReference type="Proteomes" id="UP000729402"/>
    </source>
</evidence>
<dbReference type="AlphaFoldDB" id="A0A8J5WHX1"/>
<reference evidence="1" key="2">
    <citation type="submission" date="2021-02" db="EMBL/GenBank/DDBJ databases">
        <authorList>
            <person name="Kimball J.A."/>
            <person name="Haas M.W."/>
            <person name="Macchietto M."/>
            <person name="Kono T."/>
            <person name="Duquette J."/>
            <person name="Shao M."/>
        </authorList>
    </citation>
    <scope>NUCLEOTIDE SEQUENCE</scope>
    <source>
        <tissue evidence="1">Fresh leaf tissue</tissue>
    </source>
</reference>
<protein>
    <submittedName>
        <fullName evidence="1">Uncharacterized protein</fullName>
    </submittedName>
</protein>
<dbReference type="EMBL" id="JAAALK010000080">
    <property type="protein sequence ID" value="KAG8091515.1"/>
    <property type="molecule type" value="Genomic_DNA"/>
</dbReference>
<organism evidence="1 2">
    <name type="scientific">Zizania palustris</name>
    <name type="common">Northern wild rice</name>
    <dbReference type="NCBI Taxonomy" id="103762"/>
    <lineage>
        <taxon>Eukaryota</taxon>
        <taxon>Viridiplantae</taxon>
        <taxon>Streptophyta</taxon>
        <taxon>Embryophyta</taxon>
        <taxon>Tracheophyta</taxon>
        <taxon>Spermatophyta</taxon>
        <taxon>Magnoliopsida</taxon>
        <taxon>Liliopsida</taxon>
        <taxon>Poales</taxon>
        <taxon>Poaceae</taxon>
        <taxon>BOP clade</taxon>
        <taxon>Oryzoideae</taxon>
        <taxon>Oryzeae</taxon>
        <taxon>Zizaniinae</taxon>
        <taxon>Zizania</taxon>
    </lineage>
</organism>
<gene>
    <name evidence="1" type="ORF">GUJ93_ZPchr0012g18786</name>
</gene>
<proteinExistence type="predicted"/>
<dbReference type="Proteomes" id="UP000729402">
    <property type="component" value="Unassembled WGS sequence"/>
</dbReference>
<name>A0A8J5WHX1_ZIZPA</name>
<reference evidence="1" key="1">
    <citation type="journal article" date="2021" name="bioRxiv">
        <title>Whole Genome Assembly and Annotation of Northern Wild Rice, Zizania palustris L., Supports a Whole Genome Duplication in the Zizania Genus.</title>
        <authorList>
            <person name="Haas M."/>
            <person name="Kono T."/>
            <person name="Macchietto M."/>
            <person name="Millas R."/>
            <person name="McGilp L."/>
            <person name="Shao M."/>
            <person name="Duquette J."/>
            <person name="Hirsch C.N."/>
            <person name="Kimball J."/>
        </authorList>
    </citation>
    <scope>NUCLEOTIDE SEQUENCE</scope>
    <source>
        <tissue evidence="1">Fresh leaf tissue</tissue>
    </source>
</reference>
<accession>A0A8J5WHX1</accession>
<evidence type="ECO:0000313" key="1">
    <source>
        <dbReference type="EMBL" id="KAG8091515.1"/>
    </source>
</evidence>
<comment type="caution">
    <text evidence="1">The sequence shown here is derived from an EMBL/GenBank/DDBJ whole genome shotgun (WGS) entry which is preliminary data.</text>
</comment>